<dbReference type="EMBL" id="MGJM01000013">
    <property type="protein sequence ID" value="OGN06595.1"/>
    <property type="molecule type" value="Genomic_DNA"/>
</dbReference>
<dbReference type="AlphaFoldDB" id="A0A1F8F0F0"/>
<sequence>MIPKIQNFCKLHQHKIFVSLCMVLGLGIGYNIGRIAAQNSPQQSQYPDARESPKINLGETSATRPLQTTVPKDRRVVASRASKSKLYHFSWCSGAQRIKETNKLWFESAAMAEAAGYSLAGNCQ</sequence>
<reference evidence="2 3" key="1">
    <citation type="journal article" date="2016" name="Nat. Commun.">
        <title>Thousands of microbial genomes shed light on interconnected biogeochemical processes in an aquifer system.</title>
        <authorList>
            <person name="Anantharaman K."/>
            <person name="Brown C.T."/>
            <person name="Hug L.A."/>
            <person name="Sharon I."/>
            <person name="Castelle C.J."/>
            <person name="Probst A.J."/>
            <person name="Thomas B.C."/>
            <person name="Singh A."/>
            <person name="Wilkins M.J."/>
            <person name="Karaoz U."/>
            <person name="Brodie E.L."/>
            <person name="Williams K.H."/>
            <person name="Hubbard S.S."/>
            <person name="Banfield J.F."/>
        </authorList>
    </citation>
    <scope>NUCLEOTIDE SEQUENCE [LARGE SCALE GENOMIC DNA]</scope>
</reference>
<evidence type="ECO:0000313" key="2">
    <source>
        <dbReference type="EMBL" id="OGN06595.1"/>
    </source>
</evidence>
<dbReference type="Proteomes" id="UP000177605">
    <property type="component" value="Unassembled WGS sequence"/>
</dbReference>
<accession>A0A1F8F0F0</accession>
<dbReference type="SUPFAM" id="SSF57884">
    <property type="entry name" value="Ada DNA repair protein, N-terminal domain (N-Ada 10)"/>
    <property type="match status" value="1"/>
</dbReference>
<feature type="region of interest" description="Disordered" evidence="1">
    <location>
        <begin position="39"/>
        <end position="66"/>
    </location>
</feature>
<evidence type="ECO:0000256" key="1">
    <source>
        <dbReference type="SAM" id="MobiDB-lite"/>
    </source>
</evidence>
<gene>
    <name evidence="2" type="ORF">A2669_03050</name>
</gene>
<dbReference type="Gene3D" id="3.40.10.10">
    <property type="entry name" value="DNA Methylphosphotriester Repair Domain"/>
    <property type="match status" value="1"/>
</dbReference>
<comment type="caution">
    <text evidence="2">The sequence shown here is derived from an EMBL/GenBank/DDBJ whole genome shotgun (WGS) entry which is preliminary data.</text>
</comment>
<dbReference type="InterPro" id="IPR035451">
    <property type="entry name" value="Ada-like_dom_sf"/>
</dbReference>
<protein>
    <recommendedName>
        <fullName evidence="4">Ada DNA repair metal-binding domain-containing protein</fullName>
    </recommendedName>
</protein>
<proteinExistence type="predicted"/>
<organism evidence="2 3">
    <name type="scientific">Candidatus Yanofskybacteria bacterium RIFCSPHIGHO2_01_FULL_48_25b</name>
    <dbReference type="NCBI Taxonomy" id="1802672"/>
    <lineage>
        <taxon>Bacteria</taxon>
        <taxon>Candidatus Yanofskyibacteriota</taxon>
    </lineage>
</organism>
<evidence type="ECO:0000313" key="3">
    <source>
        <dbReference type="Proteomes" id="UP000177605"/>
    </source>
</evidence>
<name>A0A1F8F0F0_9BACT</name>
<evidence type="ECO:0008006" key="4">
    <source>
        <dbReference type="Google" id="ProtNLM"/>
    </source>
</evidence>